<reference evidence="1" key="1">
    <citation type="journal article" date="2019" name="bioRxiv">
        <title>The Genome of the Zebra Mussel, Dreissena polymorpha: A Resource for Invasive Species Research.</title>
        <authorList>
            <person name="McCartney M.A."/>
            <person name="Auch B."/>
            <person name="Kono T."/>
            <person name="Mallez S."/>
            <person name="Zhang Y."/>
            <person name="Obille A."/>
            <person name="Becker A."/>
            <person name="Abrahante J.E."/>
            <person name="Garbe J."/>
            <person name="Badalamenti J.P."/>
            <person name="Herman A."/>
            <person name="Mangelson H."/>
            <person name="Liachko I."/>
            <person name="Sullivan S."/>
            <person name="Sone E.D."/>
            <person name="Koren S."/>
            <person name="Silverstein K.A.T."/>
            <person name="Beckman K.B."/>
            <person name="Gohl D.M."/>
        </authorList>
    </citation>
    <scope>NUCLEOTIDE SEQUENCE</scope>
    <source>
        <strain evidence="1">Duluth1</strain>
        <tissue evidence="1">Whole animal</tissue>
    </source>
</reference>
<dbReference type="Gene3D" id="2.170.300.10">
    <property type="entry name" value="Tie2 ligand-binding domain superfamily"/>
    <property type="match status" value="1"/>
</dbReference>
<reference evidence="1" key="2">
    <citation type="submission" date="2020-11" db="EMBL/GenBank/DDBJ databases">
        <authorList>
            <person name="McCartney M.A."/>
            <person name="Auch B."/>
            <person name="Kono T."/>
            <person name="Mallez S."/>
            <person name="Becker A."/>
            <person name="Gohl D.M."/>
            <person name="Silverstein K.A.T."/>
            <person name="Koren S."/>
            <person name="Bechman K.B."/>
            <person name="Herman A."/>
            <person name="Abrahante J.E."/>
            <person name="Garbe J."/>
        </authorList>
    </citation>
    <scope>NUCLEOTIDE SEQUENCE</scope>
    <source>
        <strain evidence="1">Duluth1</strain>
        <tissue evidence="1">Whole animal</tissue>
    </source>
</reference>
<sequence length="63" mass="6973">MYVLIVFRCVAGYTGNPLKVGDYCKQGILCDCDQRGTVPNTECDQATKQCQCKVNIHTPLMST</sequence>
<comment type="caution">
    <text evidence="1">The sequence shown here is derived from an EMBL/GenBank/DDBJ whole genome shotgun (WGS) entry which is preliminary data.</text>
</comment>
<dbReference type="EMBL" id="JAIWYP010000005">
    <property type="protein sequence ID" value="KAH3827221.1"/>
    <property type="molecule type" value="Genomic_DNA"/>
</dbReference>
<accession>A0A9D4H0P7</accession>
<evidence type="ECO:0000313" key="2">
    <source>
        <dbReference type="Proteomes" id="UP000828390"/>
    </source>
</evidence>
<organism evidence="1 2">
    <name type="scientific">Dreissena polymorpha</name>
    <name type="common">Zebra mussel</name>
    <name type="synonym">Mytilus polymorpha</name>
    <dbReference type="NCBI Taxonomy" id="45954"/>
    <lineage>
        <taxon>Eukaryota</taxon>
        <taxon>Metazoa</taxon>
        <taxon>Spiralia</taxon>
        <taxon>Lophotrochozoa</taxon>
        <taxon>Mollusca</taxon>
        <taxon>Bivalvia</taxon>
        <taxon>Autobranchia</taxon>
        <taxon>Heteroconchia</taxon>
        <taxon>Euheterodonta</taxon>
        <taxon>Imparidentia</taxon>
        <taxon>Neoheterodontei</taxon>
        <taxon>Myida</taxon>
        <taxon>Dreissenoidea</taxon>
        <taxon>Dreissenidae</taxon>
        <taxon>Dreissena</taxon>
    </lineage>
</organism>
<evidence type="ECO:0000313" key="1">
    <source>
        <dbReference type="EMBL" id="KAH3827221.1"/>
    </source>
</evidence>
<dbReference type="AlphaFoldDB" id="A0A9D4H0P7"/>
<dbReference type="Proteomes" id="UP000828390">
    <property type="component" value="Unassembled WGS sequence"/>
</dbReference>
<gene>
    <name evidence="1" type="ORF">DPMN_129151</name>
</gene>
<proteinExistence type="predicted"/>
<protein>
    <submittedName>
        <fullName evidence="1">Uncharacterized protein</fullName>
    </submittedName>
</protein>
<name>A0A9D4H0P7_DREPO</name>
<keyword evidence="2" id="KW-1185">Reference proteome</keyword>